<feature type="domain" description="PEGA" evidence="1">
    <location>
        <begin position="187"/>
        <end position="249"/>
    </location>
</feature>
<organism evidence="2 3">
    <name type="scientific">Sandaracinus amylolyticus</name>
    <dbReference type="NCBI Taxonomy" id="927083"/>
    <lineage>
        <taxon>Bacteria</taxon>
        <taxon>Pseudomonadati</taxon>
        <taxon>Myxococcota</taxon>
        <taxon>Polyangia</taxon>
        <taxon>Polyangiales</taxon>
        <taxon>Sandaracinaceae</taxon>
        <taxon>Sandaracinus</taxon>
    </lineage>
</organism>
<accession>A0A0F6W123</accession>
<dbReference type="Proteomes" id="UP000034883">
    <property type="component" value="Chromosome"/>
</dbReference>
<dbReference type="EMBL" id="CP011125">
    <property type="protein sequence ID" value="AKF04768.1"/>
    <property type="molecule type" value="Genomic_DNA"/>
</dbReference>
<dbReference type="STRING" id="927083.DB32_001917"/>
<evidence type="ECO:0000313" key="3">
    <source>
        <dbReference type="Proteomes" id="UP000034883"/>
    </source>
</evidence>
<dbReference type="AlphaFoldDB" id="A0A0F6W123"/>
<evidence type="ECO:0000313" key="2">
    <source>
        <dbReference type="EMBL" id="AKF04768.1"/>
    </source>
</evidence>
<dbReference type="Pfam" id="PF08308">
    <property type="entry name" value="PEGA"/>
    <property type="match status" value="1"/>
</dbReference>
<reference evidence="2 3" key="1">
    <citation type="submission" date="2015-03" db="EMBL/GenBank/DDBJ databases">
        <title>Genome assembly of Sandaracinus amylolyticus DSM 53668.</title>
        <authorList>
            <person name="Sharma G."/>
            <person name="Subramanian S."/>
        </authorList>
    </citation>
    <scope>NUCLEOTIDE SEQUENCE [LARGE SCALE GENOMIC DNA]</scope>
    <source>
        <strain evidence="2 3">DSM 53668</strain>
    </source>
</reference>
<sequence>MVAGLIAIGAVPARADAPHVVWIASAPEGEVAGRARRWQRRVARALERAGAEVTIEAEQWALDEAGSDEARVARLADVERLVREAHDARAELDSHGALARLADAERIARSVLDVPGASAWYAEVQIALAVTAAELGQTGLAEAALARASTIDPSRVLGAAEAPPSLVARAASIARAIATGPRGRFELRTDVPGAIVSLDGRVIGEAPARIEASVGAHVLRVDAPGHRAWARLVDVLQGARAPIAVTLAPEPSLVAARSLRDASDAGALEHVAAILAELSREGHAPRALWLVEASAGATDRAIVVACRAAGCGAPVRIDVARVESVLPRDPDLEAEPLAPAALADARAWLDEPIPVTPPPPPDAWWEEPWPWVIAGVVIAGAVGIAIGATWPEPQQRDVLVIDGREPWGVSR</sequence>
<dbReference type="InterPro" id="IPR013229">
    <property type="entry name" value="PEGA"/>
</dbReference>
<dbReference type="KEGG" id="samy:DB32_001917"/>
<gene>
    <name evidence="2" type="ORF">DB32_001917</name>
</gene>
<protein>
    <recommendedName>
        <fullName evidence="1">PEGA domain-containing protein</fullName>
    </recommendedName>
</protein>
<proteinExistence type="predicted"/>
<name>A0A0F6W123_9BACT</name>
<evidence type="ECO:0000259" key="1">
    <source>
        <dbReference type="Pfam" id="PF08308"/>
    </source>
</evidence>
<keyword evidence="3" id="KW-1185">Reference proteome</keyword>